<evidence type="ECO:0000256" key="1">
    <source>
        <dbReference type="SAM" id="Phobius"/>
    </source>
</evidence>
<feature type="transmembrane region" description="Helical" evidence="1">
    <location>
        <begin position="24"/>
        <end position="45"/>
    </location>
</feature>
<evidence type="ECO:0000313" key="2">
    <source>
        <dbReference type="EMBL" id="JAC18971.1"/>
    </source>
</evidence>
<dbReference type="EMBL" id="GBBK01005511">
    <property type="protein sequence ID" value="JAC18971.1"/>
    <property type="molecule type" value="mRNA"/>
</dbReference>
<accession>A0A023FBU0</accession>
<keyword evidence="1" id="KW-1133">Transmembrane helix</keyword>
<proteinExistence type="evidence at transcript level"/>
<organism evidence="2">
    <name type="scientific">Amblyomma cajennense</name>
    <name type="common">Cayenne tick</name>
    <name type="synonym">Acarus cajennensis</name>
    <dbReference type="NCBI Taxonomy" id="34607"/>
    <lineage>
        <taxon>Eukaryota</taxon>
        <taxon>Metazoa</taxon>
        <taxon>Ecdysozoa</taxon>
        <taxon>Arthropoda</taxon>
        <taxon>Chelicerata</taxon>
        <taxon>Arachnida</taxon>
        <taxon>Acari</taxon>
        <taxon>Parasitiformes</taxon>
        <taxon>Ixodida</taxon>
        <taxon>Ixodoidea</taxon>
        <taxon>Ixodidae</taxon>
        <taxon>Amblyomminae</taxon>
        <taxon>Amblyomma</taxon>
    </lineage>
</organism>
<keyword evidence="1" id="KW-0472">Membrane</keyword>
<protein>
    <submittedName>
        <fullName evidence="2">Putative secreted protein</fullName>
    </submittedName>
</protein>
<sequence length="113" mass="12961">MAWLLRSALLYTLRRGKSLHSSAIYIYIYKLRVVPVGVLSFLFYFPSQMYTPDAAGTFVPFRLRFLTVSVLRVSPVCCRCCFADVSLWKRGKMNGEDVDFSLCDLGVMCLHYV</sequence>
<dbReference type="AlphaFoldDB" id="A0A023FBU0"/>
<keyword evidence="1" id="KW-0812">Transmembrane</keyword>
<name>A0A023FBU0_AMBCJ</name>
<reference evidence="2" key="1">
    <citation type="submission" date="2014-03" db="EMBL/GenBank/DDBJ databases">
        <title>The sialotranscriptome of Amblyomma triste, Amblyomma parvum and Amblyomma cajennense ticks, uncovered by 454-based RNA-seq.</title>
        <authorList>
            <person name="Garcia G.R."/>
            <person name="Gardinassi L.G."/>
            <person name="Ribeiro J.M."/>
            <person name="Anatriello E."/>
            <person name="Ferreira B.R."/>
            <person name="Moreira H.N."/>
            <person name="Mafra C."/>
            <person name="Olegario M.M."/>
            <person name="Szabo P.J."/>
            <person name="Miranda-Santos I.K."/>
            <person name="Maruyama S.R."/>
        </authorList>
    </citation>
    <scope>NUCLEOTIDE SEQUENCE</scope>
    <source>
        <strain evidence="2">Uberlandia</strain>
        <tissue evidence="2">Salivary glands</tissue>
    </source>
</reference>